<dbReference type="InterPro" id="IPR006944">
    <property type="entry name" value="Phage/GTA_portal"/>
</dbReference>
<dbReference type="OrthoDB" id="2243334at2"/>
<dbReference type="Proteomes" id="UP000051521">
    <property type="component" value="Unassembled WGS sequence"/>
</dbReference>
<evidence type="ECO:0000313" key="4">
    <source>
        <dbReference type="Proteomes" id="UP000051521"/>
    </source>
</evidence>
<dbReference type="InterPro" id="IPR006427">
    <property type="entry name" value="Portal_HK97"/>
</dbReference>
<evidence type="ECO:0000313" key="2">
    <source>
        <dbReference type="EMBL" id="KRN12001.1"/>
    </source>
</evidence>
<dbReference type="Proteomes" id="UP000009326">
    <property type="component" value="Unassembled WGS sequence"/>
</dbReference>
<keyword evidence="4" id="KW-1185">Reference proteome</keyword>
<name>I7K0P6_9LACO</name>
<dbReference type="AlphaFoldDB" id="I7K0P6"/>
<comment type="caution">
    <text evidence="1">The sequence shown here is derived from an EMBL/GenBank/DDBJ whole genome shotgun (WGS) entry which is preliminary data.</text>
</comment>
<dbReference type="STRING" id="1423751.FC38_GL000404"/>
<dbReference type="NCBIfam" id="TIGR01537">
    <property type="entry name" value="portal_HK97"/>
    <property type="match status" value="1"/>
</dbReference>
<sequence>MPIFNFAKQATTSIMTNEDLVTFLNPSDDNGYVSASTALKNSDIYSLIMQLSGDMASVKYQTRSKRIQNLVDNPTPTTNGHAFWQAISAQLLLSGEAFAYRNRNINGVDMNWEYLRPSQVVSRMLDDGSGLVYDISFDEPKRGTLFKVPQFDILHFKLLSTTGGKTGLSPLSALATELKIKDSFNKLTLHSLDQSVMAPGILTVKGGGLLDWKVKKARSQMFLRQVQGGKGPIVLDDLEEYQPLEIKSDIAKLLSQSNWTGKQIAKVYGVPDTYIGGQGDQQSNIDQITAVYGRTLKRYVQSIVSELNNKLNAGFTIDLRPALDTVGDDFASQLSVMVKDGALGANQVQYILKETGYLPNNLPVMQTEGGDASADS</sequence>
<dbReference type="PATRIC" id="fig|1423751.3.peg.427"/>
<reference evidence="2 4" key="2">
    <citation type="journal article" date="2015" name="Genome Announc.">
        <title>Expanding the biotechnology potential of lactobacilli through comparative genomics of 213 strains and associated genera.</title>
        <authorList>
            <person name="Sun Z."/>
            <person name="Harris H.M."/>
            <person name="McCann A."/>
            <person name="Guo C."/>
            <person name="Argimon S."/>
            <person name="Zhang W."/>
            <person name="Yang X."/>
            <person name="Jeffery I.B."/>
            <person name="Cooney J.C."/>
            <person name="Kagawa T.F."/>
            <person name="Liu W."/>
            <person name="Song Y."/>
            <person name="Salvetti E."/>
            <person name="Wrobel A."/>
            <person name="Rasinkangas P."/>
            <person name="Parkhill J."/>
            <person name="Rea M.C."/>
            <person name="O'Sullivan O."/>
            <person name="Ritari J."/>
            <person name="Douillard F.P."/>
            <person name="Paul Ross R."/>
            <person name="Yang R."/>
            <person name="Briner A.E."/>
            <person name="Felis G.E."/>
            <person name="de Vos W.M."/>
            <person name="Barrangou R."/>
            <person name="Klaenhammer T.R."/>
            <person name="Caufield P.W."/>
            <person name="Cui Y."/>
            <person name="Zhang H."/>
            <person name="O'Toole P.W."/>
        </authorList>
    </citation>
    <scope>NUCLEOTIDE SEQUENCE [LARGE SCALE GENOMIC DNA]</scope>
    <source>
        <strain evidence="2 4">DSM 23908</strain>
    </source>
</reference>
<proteinExistence type="predicted"/>
<evidence type="ECO:0000313" key="1">
    <source>
        <dbReference type="EMBL" id="CCI86985.1"/>
    </source>
</evidence>
<accession>I7K0P6</accession>
<organism evidence="1 3">
    <name type="scientific">Lactobacillus gigeriorum DSM 23908 = CRBIP 24.85</name>
    <dbReference type="NCBI Taxonomy" id="1423751"/>
    <lineage>
        <taxon>Bacteria</taxon>
        <taxon>Bacillati</taxon>
        <taxon>Bacillota</taxon>
        <taxon>Bacilli</taxon>
        <taxon>Lactobacillales</taxon>
        <taxon>Lactobacillaceae</taxon>
        <taxon>Lactobacillus</taxon>
    </lineage>
</organism>
<evidence type="ECO:0000313" key="3">
    <source>
        <dbReference type="Proteomes" id="UP000009326"/>
    </source>
</evidence>
<protein>
    <submittedName>
        <fullName evidence="1 2">Portal protein</fullName>
    </submittedName>
</protein>
<dbReference type="EMBL" id="AYZO01000014">
    <property type="protein sequence ID" value="KRN12001.1"/>
    <property type="molecule type" value="Genomic_DNA"/>
</dbReference>
<dbReference type="RefSeq" id="WP_008473082.1">
    <property type="nucleotide sequence ID" value="NZ_AYZO01000014.1"/>
</dbReference>
<dbReference type="Pfam" id="PF04860">
    <property type="entry name" value="Phage_portal"/>
    <property type="match status" value="1"/>
</dbReference>
<gene>
    <name evidence="1" type="ORF">BN52_01375</name>
    <name evidence="2" type="ORF">FC38_GL000404</name>
</gene>
<reference evidence="1 3" key="1">
    <citation type="submission" date="2012-06" db="EMBL/GenBank/DDBJ databases">
        <title>Draft genome sequence of Lactobacillus gigeriorum CRBIP 24.85T, isolated from chicken crop.</title>
        <authorList>
            <person name="Cousin S."/>
            <person name="Ma L."/>
            <person name="Creno S."/>
            <person name="Clermont D."/>
            <person name="Loux V."/>
            <person name="Bizet C."/>
            <person name="Bouchier C."/>
        </authorList>
    </citation>
    <scope>NUCLEOTIDE SEQUENCE [LARGE SCALE GENOMIC DNA]</scope>
    <source>
        <strain evidence="3">CRBIP 24.85T</strain>
        <strain evidence="1">Type strain: CRBIP 24.85</strain>
    </source>
</reference>
<dbReference type="EMBL" id="CAKC01000044">
    <property type="protein sequence ID" value="CCI86985.1"/>
    <property type="molecule type" value="Genomic_DNA"/>
</dbReference>